<feature type="compositionally biased region" description="Basic and acidic residues" evidence="1">
    <location>
        <begin position="79"/>
        <end position="89"/>
    </location>
</feature>
<feature type="region of interest" description="Disordered" evidence="1">
    <location>
        <begin position="26"/>
        <end position="89"/>
    </location>
</feature>
<gene>
    <name evidence="2" type="ORF">LIER_27944</name>
</gene>
<evidence type="ECO:0000313" key="2">
    <source>
        <dbReference type="EMBL" id="GAA0174577.1"/>
    </source>
</evidence>
<dbReference type="Proteomes" id="UP001454036">
    <property type="component" value="Unassembled WGS sequence"/>
</dbReference>
<keyword evidence="3" id="KW-1185">Reference proteome</keyword>
<proteinExistence type="predicted"/>
<organism evidence="2 3">
    <name type="scientific">Lithospermum erythrorhizon</name>
    <name type="common">Purple gromwell</name>
    <name type="synonym">Lithospermum officinale var. erythrorhizon</name>
    <dbReference type="NCBI Taxonomy" id="34254"/>
    <lineage>
        <taxon>Eukaryota</taxon>
        <taxon>Viridiplantae</taxon>
        <taxon>Streptophyta</taxon>
        <taxon>Embryophyta</taxon>
        <taxon>Tracheophyta</taxon>
        <taxon>Spermatophyta</taxon>
        <taxon>Magnoliopsida</taxon>
        <taxon>eudicotyledons</taxon>
        <taxon>Gunneridae</taxon>
        <taxon>Pentapetalae</taxon>
        <taxon>asterids</taxon>
        <taxon>lamiids</taxon>
        <taxon>Boraginales</taxon>
        <taxon>Boraginaceae</taxon>
        <taxon>Boraginoideae</taxon>
        <taxon>Lithospermeae</taxon>
        <taxon>Lithospermum</taxon>
    </lineage>
</organism>
<evidence type="ECO:0000313" key="3">
    <source>
        <dbReference type="Proteomes" id="UP001454036"/>
    </source>
</evidence>
<dbReference type="EMBL" id="BAABME010009133">
    <property type="protein sequence ID" value="GAA0174577.1"/>
    <property type="molecule type" value="Genomic_DNA"/>
</dbReference>
<comment type="caution">
    <text evidence="2">The sequence shown here is derived from an EMBL/GenBank/DDBJ whole genome shotgun (WGS) entry which is preliminary data.</text>
</comment>
<evidence type="ECO:0000256" key="1">
    <source>
        <dbReference type="SAM" id="MobiDB-lite"/>
    </source>
</evidence>
<feature type="compositionally biased region" description="Low complexity" evidence="1">
    <location>
        <begin position="47"/>
        <end position="72"/>
    </location>
</feature>
<protein>
    <submittedName>
        <fullName evidence="2">Uncharacterized protein</fullName>
    </submittedName>
</protein>
<sequence length="89" mass="8786">MNEVPLVSPNLVCSLDEEDEDLERNLGGGVAVSPLPGAAEQPGVSDESPSLVPPGVVGVSEGSAGGESTESGDGNGGDVRVDVEDLGRG</sequence>
<name>A0AAV3RDW3_LITER</name>
<dbReference type="AlphaFoldDB" id="A0AAV3RDW3"/>
<reference evidence="2 3" key="1">
    <citation type="submission" date="2024-01" db="EMBL/GenBank/DDBJ databases">
        <title>The complete chloroplast genome sequence of Lithospermum erythrorhizon: insights into the phylogenetic relationship among Boraginaceae species and the maternal lineages of purple gromwells.</title>
        <authorList>
            <person name="Okada T."/>
            <person name="Watanabe K."/>
        </authorList>
    </citation>
    <scope>NUCLEOTIDE SEQUENCE [LARGE SCALE GENOMIC DNA]</scope>
</reference>
<accession>A0AAV3RDW3</accession>